<feature type="non-terminal residue" evidence="1">
    <location>
        <position position="1"/>
    </location>
</feature>
<organism evidence="1 2">
    <name type="scientific">Aureobasidium melanogenum</name>
    <name type="common">Aureobasidium pullulans var. melanogenum</name>
    <dbReference type="NCBI Taxonomy" id="46634"/>
    <lineage>
        <taxon>Eukaryota</taxon>
        <taxon>Fungi</taxon>
        <taxon>Dikarya</taxon>
        <taxon>Ascomycota</taxon>
        <taxon>Pezizomycotina</taxon>
        <taxon>Dothideomycetes</taxon>
        <taxon>Dothideomycetidae</taxon>
        <taxon>Dothideales</taxon>
        <taxon>Saccotheciaceae</taxon>
        <taxon>Aureobasidium</taxon>
    </lineage>
</organism>
<gene>
    <name evidence="1" type="ORF">KCU76_g113</name>
</gene>
<evidence type="ECO:0000313" key="1">
    <source>
        <dbReference type="EMBL" id="KAG9701346.1"/>
    </source>
</evidence>
<feature type="non-terminal residue" evidence="1">
    <location>
        <position position="170"/>
    </location>
</feature>
<reference evidence="1" key="2">
    <citation type="submission" date="2021-08" db="EMBL/GenBank/DDBJ databases">
        <authorList>
            <person name="Gostincar C."/>
            <person name="Sun X."/>
            <person name="Song Z."/>
            <person name="Gunde-Cimerman N."/>
        </authorList>
    </citation>
    <scope>NUCLEOTIDE SEQUENCE</scope>
    <source>
        <strain evidence="1">EXF-9911</strain>
    </source>
</reference>
<dbReference type="AlphaFoldDB" id="A0A9P8EXC8"/>
<sequence>LTERERTFEFDAMGRDGEAYSCCGCCAGSQAVESNSIESPSQFTASDLLSKCINQCRSEKTSTETSFFMEPPVETSTSSINFLHFCRHQKGIRMTREPIRMLSKCTNQCDHGSPFIEASSFSGLSVETDIGRKHILHLYKHWSMILITPLRGCSKLLCMYAVFYTRVTVF</sequence>
<evidence type="ECO:0000313" key="2">
    <source>
        <dbReference type="Proteomes" id="UP000779574"/>
    </source>
</evidence>
<dbReference type="EMBL" id="JAHFXF010000001">
    <property type="protein sequence ID" value="KAG9701346.1"/>
    <property type="molecule type" value="Genomic_DNA"/>
</dbReference>
<protein>
    <submittedName>
        <fullName evidence="1">Uncharacterized protein</fullName>
    </submittedName>
</protein>
<name>A0A9P8EXC8_AURME</name>
<reference evidence="1" key="1">
    <citation type="journal article" date="2021" name="J Fungi (Basel)">
        <title>Virulence traits and population genomics of the black yeast Aureobasidium melanogenum.</title>
        <authorList>
            <person name="Cernosa A."/>
            <person name="Sun X."/>
            <person name="Gostincar C."/>
            <person name="Fang C."/>
            <person name="Gunde-Cimerman N."/>
            <person name="Song Z."/>
        </authorList>
    </citation>
    <scope>NUCLEOTIDE SEQUENCE</scope>
    <source>
        <strain evidence="1">EXF-9911</strain>
    </source>
</reference>
<dbReference type="Proteomes" id="UP000779574">
    <property type="component" value="Unassembled WGS sequence"/>
</dbReference>
<comment type="caution">
    <text evidence="1">The sequence shown here is derived from an EMBL/GenBank/DDBJ whole genome shotgun (WGS) entry which is preliminary data.</text>
</comment>
<accession>A0A9P8EXC8</accession>
<proteinExistence type="predicted"/>